<dbReference type="CDD" id="cd00564">
    <property type="entry name" value="TMP_TenI"/>
    <property type="match status" value="1"/>
</dbReference>
<evidence type="ECO:0000313" key="2">
    <source>
        <dbReference type="EMBL" id="GAA4031497.1"/>
    </source>
</evidence>
<evidence type="ECO:0000259" key="1">
    <source>
        <dbReference type="Pfam" id="PF02581"/>
    </source>
</evidence>
<evidence type="ECO:0000313" key="3">
    <source>
        <dbReference type="Proteomes" id="UP001424459"/>
    </source>
</evidence>
<feature type="domain" description="Thiamine phosphate synthase/TenI" evidence="1">
    <location>
        <begin position="12"/>
        <end position="169"/>
    </location>
</feature>
<sequence length="175" mass="19299">MERQDWPTAWLFTDERIDRELDDAMRRAAAAGAGIVVRHHRSSPERRRGLAEQVKGLGAVLAVARDVELAAQVGAALIHNPLACATELPFSLSVHDDAEARLAAERRPALVFISPVHETRSHEGARPLGEERAIELMLMAGRPAIALGGMDDRRGRTLMERGFHGWAGIDCWLRT</sequence>
<dbReference type="InterPro" id="IPR013785">
    <property type="entry name" value="Aldolase_TIM"/>
</dbReference>
<accession>A0ABP7TUL7</accession>
<dbReference type="InterPro" id="IPR036206">
    <property type="entry name" value="ThiamineP_synth_sf"/>
</dbReference>
<dbReference type="SUPFAM" id="SSF51391">
    <property type="entry name" value="Thiamin phosphate synthase"/>
    <property type="match status" value="1"/>
</dbReference>
<dbReference type="Gene3D" id="3.20.20.70">
    <property type="entry name" value="Aldolase class I"/>
    <property type="match status" value="1"/>
</dbReference>
<dbReference type="InterPro" id="IPR022998">
    <property type="entry name" value="ThiamineP_synth_TenI"/>
</dbReference>
<comment type="caution">
    <text evidence="2">The sequence shown here is derived from an EMBL/GenBank/DDBJ whole genome shotgun (WGS) entry which is preliminary data.</text>
</comment>
<reference evidence="3" key="1">
    <citation type="journal article" date="2019" name="Int. J. Syst. Evol. Microbiol.">
        <title>The Global Catalogue of Microorganisms (GCM) 10K type strain sequencing project: providing services to taxonomists for standard genome sequencing and annotation.</title>
        <authorList>
            <consortium name="The Broad Institute Genomics Platform"/>
            <consortium name="The Broad Institute Genome Sequencing Center for Infectious Disease"/>
            <person name="Wu L."/>
            <person name="Ma J."/>
        </authorList>
    </citation>
    <scope>NUCLEOTIDE SEQUENCE [LARGE SCALE GENOMIC DNA]</scope>
    <source>
        <strain evidence="3">JCM 17564</strain>
    </source>
</reference>
<proteinExistence type="predicted"/>
<protein>
    <recommendedName>
        <fullName evidence="1">Thiamine phosphate synthase/TenI domain-containing protein</fullName>
    </recommendedName>
</protein>
<name>A0ABP7TUL7_9SPHN</name>
<dbReference type="Proteomes" id="UP001424459">
    <property type="component" value="Unassembled WGS sequence"/>
</dbReference>
<gene>
    <name evidence="2" type="ORF">GCM10022281_08810</name>
</gene>
<dbReference type="RefSeq" id="WP_344695813.1">
    <property type="nucleotide sequence ID" value="NZ_BAABBR010000001.1"/>
</dbReference>
<dbReference type="EMBL" id="BAABBR010000001">
    <property type="protein sequence ID" value="GAA4031497.1"/>
    <property type="molecule type" value="Genomic_DNA"/>
</dbReference>
<organism evidence="2 3">
    <name type="scientific">Sphingomonas rosea</name>
    <dbReference type="NCBI Taxonomy" id="335605"/>
    <lineage>
        <taxon>Bacteria</taxon>
        <taxon>Pseudomonadati</taxon>
        <taxon>Pseudomonadota</taxon>
        <taxon>Alphaproteobacteria</taxon>
        <taxon>Sphingomonadales</taxon>
        <taxon>Sphingomonadaceae</taxon>
        <taxon>Sphingomonas</taxon>
    </lineage>
</organism>
<dbReference type="Pfam" id="PF02581">
    <property type="entry name" value="TMP-TENI"/>
    <property type="match status" value="1"/>
</dbReference>
<keyword evidence="3" id="KW-1185">Reference proteome</keyword>